<gene>
    <name evidence="2" type="ORF">EG68_09520</name>
</gene>
<evidence type="ECO:0000313" key="3">
    <source>
        <dbReference type="Proteomes" id="UP000822476"/>
    </source>
</evidence>
<organism evidence="2 3">
    <name type="scientific">Paragonimus skrjabini miyazakii</name>
    <dbReference type="NCBI Taxonomy" id="59628"/>
    <lineage>
        <taxon>Eukaryota</taxon>
        <taxon>Metazoa</taxon>
        <taxon>Spiralia</taxon>
        <taxon>Lophotrochozoa</taxon>
        <taxon>Platyhelminthes</taxon>
        <taxon>Trematoda</taxon>
        <taxon>Digenea</taxon>
        <taxon>Plagiorchiida</taxon>
        <taxon>Troglotremata</taxon>
        <taxon>Troglotrematidae</taxon>
        <taxon>Paragonimus</taxon>
    </lineage>
</organism>
<keyword evidence="3" id="KW-1185">Reference proteome</keyword>
<proteinExistence type="predicted"/>
<dbReference type="EMBL" id="JTDE01006177">
    <property type="protein sequence ID" value="KAF7245100.1"/>
    <property type="molecule type" value="Genomic_DNA"/>
</dbReference>
<evidence type="ECO:0000256" key="1">
    <source>
        <dbReference type="SAM" id="MobiDB-lite"/>
    </source>
</evidence>
<reference evidence="2" key="1">
    <citation type="submission" date="2019-07" db="EMBL/GenBank/DDBJ databases">
        <title>Annotation for the trematode Paragonimus miyazaki's.</title>
        <authorList>
            <person name="Choi Y.-J."/>
        </authorList>
    </citation>
    <scope>NUCLEOTIDE SEQUENCE</scope>
    <source>
        <strain evidence="2">Japan</strain>
    </source>
</reference>
<feature type="region of interest" description="Disordered" evidence="1">
    <location>
        <begin position="42"/>
        <end position="86"/>
    </location>
</feature>
<accession>A0A8S9YLG1</accession>
<evidence type="ECO:0000313" key="2">
    <source>
        <dbReference type="EMBL" id="KAF7245100.1"/>
    </source>
</evidence>
<feature type="compositionally biased region" description="Polar residues" evidence="1">
    <location>
        <begin position="59"/>
        <end position="70"/>
    </location>
</feature>
<sequence length="127" mass="13730">MLAEHDLVVYRKKGDAELTTQHMLIHHYELALVLSTDSVTTVETTTRGGGNEESNGRSADTTAASPVPDQTSTSNDSVTTVETTTRGGGSKLIDILVFRLNLFACLHFERSTRVALSIVNVHFQVAG</sequence>
<comment type="caution">
    <text evidence="2">The sequence shown here is derived from an EMBL/GenBank/DDBJ whole genome shotgun (WGS) entry which is preliminary data.</text>
</comment>
<feature type="compositionally biased region" description="Low complexity" evidence="1">
    <location>
        <begin position="42"/>
        <end position="58"/>
    </location>
</feature>
<name>A0A8S9YLG1_9TREM</name>
<feature type="compositionally biased region" description="Low complexity" evidence="1">
    <location>
        <begin position="71"/>
        <end position="85"/>
    </location>
</feature>
<dbReference type="AlphaFoldDB" id="A0A8S9YLG1"/>
<dbReference type="Proteomes" id="UP000822476">
    <property type="component" value="Unassembled WGS sequence"/>
</dbReference>
<protein>
    <submittedName>
        <fullName evidence="2">Uncharacterized protein</fullName>
    </submittedName>
</protein>